<evidence type="ECO:0000256" key="13">
    <source>
        <dbReference type="ARBA" id="ARBA00023136"/>
    </source>
</evidence>
<dbReference type="Gene3D" id="3.50.50.100">
    <property type="match status" value="1"/>
</dbReference>
<evidence type="ECO:0000256" key="10">
    <source>
        <dbReference type="ARBA" id="ARBA00022989"/>
    </source>
</evidence>
<dbReference type="EMBL" id="AP011115">
    <property type="protein sequence ID" value="BAH48771.1"/>
    <property type="molecule type" value="Genomic_DNA"/>
</dbReference>
<reference evidence="19 20" key="1">
    <citation type="submission" date="2009-03" db="EMBL/GenBank/DDBJ databases">
        <title>Comparison of the complete genome sequences of Rhodococcus erythropolis PR4 and Rhodococcus opacus B4.</title>
        <authorList>
            <person name="Takarada H."/>
            <person name="Sekine M."/>
            <person name="Hosoyama A."/>
            <person name="Yamada R."/>
            <person name="Fujisawa T."/>
            <person name="Omata S."/>
            <person name="Shimizu A."/>
            <person name="Tsukatani N."/>
            <person name="Tanikawa S."/>
            <person name="Fujita N."/>
            <person name="Harayama S."/>
        </authorList>
    </citation>
    <scope>NUCLEOTIDE SEQUENCE [LARGE SCALE GENOMIC DNA]</scope>
    <source>
        <strain evidence="19 20">B4</strain>
    </source>
</reference>
<keyword evidence="10 17" id="KW-1133">Transmembrane helix</keyword>
<protein>
    <recommendedName>
        <fullName evidence="4">NADH:ubiquinone reductase (non-electrogenic)</fullName>
        <ecNumber evidence="4">1.6.5.9</ecNumber>
    </recommendedName>
</protein>
<evidence type="ECO:0000256" key="2">
    <source>
        <dbReference type="ARBA" id="ARBA00004377"/>
    </source>
</evidence>
<evidence type="ECO:0000256" key="6">
    <source>
        <dbReference type="ARBA" id="ARBA00022519"/>
    </source>
</evidence>
<dbReference type="STRING" id="632772.ROP_05240"/>
<dbReference type="InterPro" id="IPR045024">
    <property type="entry name" value="NDH-2"/>
</dbReference>
<comment type="similarity">
    <text evidence="3">Belongs to the NADH dehydrogenase family.</text>
</comment>
<keyword evidence="8 17" id="KW-0812">Transmembrane</keyword>
<dbReference type="Proteomes" id="UP000002212">
    <property type="component" value="Chromosome"/>
</dbReference>
<comment type="catalytic activity">
    <reaction evidence="14">
        <text>a quinone + NADH + H(+) = a quinol + NAD(+)</text>
        <dbReference type="Rhea" id="RHEA:46160"/>
        <dbReference type="ChEBI" id="CHEBI:15378"/>
        <dbReference type="ChEBI" id="CHEBI:24646"/>
        <dbReference type="ChEBI" id="CHEBI:57540"/>
        <dbReference type="ChEBI" id="CHEBI:57945"/>
        <dbReference type="ChEBI" id="CHEBI:132124"/>
        <dbReference type="EC" id="1.6.5.9"/>
    </reaction>
</comment>
<keyword evidence="6" id="KW-0997">Cell inner membrane</keyword>
<evidence type="ECO:0000256" key="15">
    <source>
        <dbReference type="ARBA" id="ARBA00052097"/>
    </source>
</evidence>
<keyword evidence="5" id="KW-1003">Cell membrane</keyword>
<dbReference type="HOGENOM" id="CLU_021377_7_1_11"/>
<dbReference type="PRINTS" id="PR00368">
    <property type="entry name" value="FADPNR"/>
</dbReference>
<feature type="transmembrane region" description="Helical" evidence="17">
    <location>
        <begin position="385"/>
        <end position="405"/>
    </location>
</feature>
<keyword evidence="11 19" id="KW-0560">Oxidoreductase</keyword>
<evidence type="ECO:0000256" key="12">
    <source>
        <dbReference type="ARBA" id="ARBA00023027"/>
    </source>
</evidence>
<evidence type="ECO:0000259" key="18">
    <source>
        <dbReference type="Pfam" id="PF07992"/>
    </source>
</evidence>
<evidence type="ECO:0000313" key="19">
    <source>
        <dbReference type="EMBL" id="BAH48771.1"/>
    </source>
</evidence>
<evidence type="ECO:0000256" key="11">
    <source>
        <dbReference type="ARBA" id="ARBA00023002"/>
    </source>
</evidence>
<evidence type="ECO:0000313" key="20">
    <source>
        <dbReference type="Proteomes" id="UP000002212"/>
    </source>
</evidence>
<feature type="domain" description="FAD/NAD(P)-binding" evidence="18">
    <location>
        <begin position="13"/>
        <end position="337"/>
    </location>
</feature>
<keyword evidence="12" id="KW-0520">NAD</keyword>
<evidence type="ECO:0000256" key="14">
    <source>
        <dbReference type="ARBA" id="ARBA00047599"/>
    </source>
</evidence>
<comment type="subcellular location">
    <subcellularLocation>
        <location evidence="2">Cell inner membrane</location>
        <topology evidence="2">Single-pass membrane protein</topology>
    </subcellularLocation>
</comment>
<dbReference type="PANTHER" id="PTHR43706:SF47">
    <property type="entry name" value="EXTERNAL NADH-UBIQUINONE OXIDOREDUCTASE 1, MITOCHONDRIAL-RELATED"/>
    <property type="match status" value="1"/>
</dbReference>
<organism evidence="19 20">
    <name type="scientific">Rhodococcus opacus (strain B4)</name>
    <dbReference type="NCBI Taxonomy" id="632772"/>
    <lineage>
        <taxon>Bacteria</taxon>
        <taxon>Bacillati</taxon>
        <taxon>Actinomycetota</taxon>
        <taxon>Actinomycetes</taxon>
        <taxon>Mycobacteriales</taxon>
        <taxon>Nocardiaceae</taxon>
        <taxon>Rhodococcus</taxon>
    </lineage>
</organism>
<dbReference type="InterPro" id="IPR036188">
    <property type="entry name" value="FAD/NAD-bd_sf"/>
</dbReference>
<feature type="region of interest" description="Disordered" evidence="16">
    <location>
        <begin position="430"/>
        <end position="478"/>
    </location>
</feature>
<evidence type="ECO:0000256" key="8">
    <source>
        <dbReference type="ARBA" id="ARBA00022692"/>
    </source>
</evidence>
<dbReference type="FunFam" id="3.50.50.100:FF:000011">
    <property type="entry name" value="Membrane NADH dehydrogenase"/>
    <property type="match status" value="1"/>
</dbReference>
<keyword evidence="7" id="KW-0285">Flavoprotein</keyword>
<dbReference type="InterPro" id="IPR023753">
    <property type="entry name" value="FAD/NAD-binding_dom"/>
</dbReference>
<proteinExistence type="inferred from homology"/>
<dbReference type="GO" id="GO:0005886">
    <property type="term" value="C:plasma membrane"/>
    <property type="evidence" value="ECO:0007669"/>
    <property type="project" value="UniProtKB-SubCell"/>
</dbReference>
<dbReference type="RefSeq" id="WP_012687778.1">
    <property type="nucleotide sequence ID" value="NC_012522.1"/>
</dbReference>
<accession>C1ARU4</accession>
<keyword evidence="9" id="KW-0274">FAD</keyword>
<evidence type="ECO:0000256" key="5">
    <source>
        <dbReference type="ARBA" id="ARBA00022475"/>
    </source>
</evidence>
<comment type="cofactor">
    <cofactor evidence="1">
        <name>FAD</name>
        <dbReference type="ChEBI" id="CHEBI:57692"/>
    </cofactor>
</comment>
<name>C1ARU4_RHOOB</name>
<dbReference type="OrthoDB" id="9781621at2"/>
<keyword evidence="13 17" id="KW-0472">Membrane</keyword>
<dbReference type="GO" id="GO:0103036">
    <property type="term" value="F:NADH dehydrogenase (menaquinone) (non-electrogenic) activity"/>
    <property type="evidence" value="ECO:0007669"/>
    <property type="project" value="RHEA"/>
</dbReference>
<evidence type="ECO:0000256" key="4">
    <source>
        <dbReference type="ARBA" id="ARBA00012637"/>
    </source>
</evidence>
<evidence type="ECO:0000256" key="3">
    <source>
        <dbReference type="ARBA" id="ARBA00005272"/>
    </source>
</evidence>
<dbReference type="KEGG" id="rop:ROP_05240"/>
<evidence type="ECO:0000256" key="9">
    <source>
        <dbReference type="ARBA" id="ARBA00022827"/>
    </source>
</evidence>
<dbReference type="AlphaFoldDB" id="C1ARU4"/>
<comment type="catalytic activity">
    <reaction evidence="15">
        <text>a menaquinone + NADH + H(+) = a menaquinol + NAD(+)</text>
        <dbReference type="Rhea" id="RHEA:29235"/>
        <dbReference type="Rhea" id="RHEA-COMP:9537"/>
        <dbReference type="Rhea" id="RHEA-COMP:9539"/>
        <dbReference type="ChEBI" id="CHEBI:15378"/>
        <dbReference type="ChEBI" id="CHEBI:16374"/>
        <dbReference type="ChEBI" id="CHEBI:18151"/>
        <dbReference type="ChEBI" id="CHEBI:57540"/>
        <dbReference type="ChEBI" id="CHEBI:57945"/>
    </reaction>
</comment>
<sequence length="478" mass="50938">MTTPAQQNPERHKVVVIGSGFGGLFATQGLHRADVDVTIIDRTTTHLFQPLLYQVATGILSEGEIAPSTRTVLKDQANARVLLGSVTDIDLAAQTVTSQCDDTTTVTRYDSLIVSAGAQQSYFGNDHFAEHAPGLKTIDDALEARGRILHAFEKAELIDDPVERARQLTFVVVGAGPTGVELAGQIAELAHRTLDGTFRSISPTAARVVLLDAAPQVLPPFGAKLGTAATRTLQSKGVEVELGAIVTDVDEHGLTVKDADGHTRRIEAACKVWSAGVSASPLAKQLAEQTGAPLDRAGRISVGADLTLPGQPNVFVIGDMMSRDQLPGVAQTAIQGGRYAARHIAREADGTSLPQDRAPFRYRDKGSMATVCRFSAVAQVGRFEFSGFIAWLLWLAVHLVYIVGFRSRIATLLSWTSSFLGSGRGQLTTSEQQIRARSAVTSRQGQSERPSPALMPDELGSPSHDPVAHEAASAIRVS</sequence>
<dbReference type="PRINTS" id="PR00411">
    <property type="entry name" value="PNDRDTASEI"/>
</dbReference>
<dbReference type="EC" id="1.6.5.9" evidence="4"/>
<feature type="compositionally biased region" description="Polar residues" evidence="16">
    <location>
        <begin position="430"/>
        <end position="449"/>
    </location>
</feature>
<gene>
    <name evidence="19" type="primary">ndh</name>
    <name evidence="19" type="ordered locus">ROP_05240</name>
</gene>
<dbReference type="SUPFAM" id="SSF51905">
    <property type="entry name" value="FAD/NAD(P)-binding domain"/>
    <property type="match status" value="1"/>
</dbReference>
<dbReference type="Pfam" id="PF07992">
    <property type="entry name" value="Pyr_redox_2"/>
    <property type="match status" value="1"/>
</dbReference>
<dbReference type="PATRIC" id="fig|632772.20.peg.578"/>
<evidence type="ECO:0000256" key="7">
    <source>
        <dbReference type="ARBA" id="ARBA00022630"/>
    </source>
</evidence>
<evidence type="ECO:0000256" key="17">
    <source>
        <dbReference type="SAM" id="Phobius"/>
    </source>
</evidence>
<evidence type="ECO:0000256" key="1">
    <source>
        <dbReference type="ARBA" id="ARBA00001974"/>
    </source>
</evidence>
<dbReference type="PANTHER" id="PTHR43706">
    <property type="entry name" value="NADH DEHYDROGENASE"/>
    <property type="match status" value="1"/>
</dbReference>
<evidence type="ECO:0000256" key="16">
    <source>
        <dbReference type="SAM" id="MobiDB-lite"/>
    </source>
</evidence>